<protein>
    <submittedName>
        <fullName evidence="1">Uncharacterized protein</fullName>
    </submittedName>
</protein>
<reference evidence="1" key="1">
    <citation type="journal article" date="2020" name="New Phytol.">
        <title>Comparative genomics reveals dynamic genome evolution in host specialist ectomycorrhizal fungi.</title>
        <authorList>
            <person name="Lofgren L.A."/>
            <person name="Nguyen N.H."/>
            <person name="Vilgalys R."/>
            <person name="Ruytinx J."/>
            <person name="Liao H.L."/>
            <person name="Branco S."/>
            <person name="Kuo A."/>
            <person name="LaButti K."/>
            <person name="Lipzen A."/>
            <person name="Andreopoulos W."/>
            <person name="Pangilinan J."/>
            <person name="Riley R."/>
            <person name="Hundley H."/>
            <person name="Na H."/>
            <person name="Barry K."/>
            <person name="Grigoriev I.V."/>
            <person name="Stajich J.E."/>
            <person name="Kennedy P.G."/>
        </authorList>
    </citation>
    <scope>NUCLEOTIDE SEQUENCE</scope>
    <source>
        <strain evidence="1">DOB743</strain>
    </source>
</reference>
<comment type="caution">
    <text evidence="1">The sequence shown here is derived from an EMBL/GenBank/DDBJ whole genome shotgun (WGS) entry which is preliminary data.</text>
</comment>
<sequence>MSATPASTSGSPNPGNHYQPLTLSLATISCTLAMAASHVRACISQYQTEAANSDLSSDLVQYFKAGLQWEMNTFVTPVLQYSTAHNIMSVVLVPVAHILMLTWNTVLDDIFSSHLHAFDDEAHPGLFPNMYVHGG</sequence>
<evidence type="ECO:0000313" key="2">
    <source>
        <dbReference type="Proteomes" id="UP000714275"/>
    </source>
</evidence>
<dbReference type="AlphaFoldDB" id="A0A9P6ZJP6"/>
<organism evidence="1 2">
    <name type="scientific">Suillus placidus</name>
    <dbReference type="NCBI Taxonomy" id="48579"/>
    <lineage>
        <taxon>Eukaryota</taxon>
        <taxon>Fungi</taxon>
        <taxon>Dikarya</taxon>
        <taxon>Basidiomycota</taxon>
        <taxon>Agaricomycotina</taxon>
        <taxon>Agaricomycetes</taxon>
        <taxon>Agaricomycetidae</taxon>
        <taxon>Boletales</taxon>
        <taxon>Suillineae</taxon>
        <taxon>Suillaceae</taxon>
        <taxon>Suillus</taxon>
    </lineage>
</organism>
<dbReference type="EMBL" id="JABBWD010000080">
    <property type="protein sequence ID" value="KAG1768235.1"/>
    <property type="molecule type" value="Genomic_DNA"/>
</dbReference>
<evidence type="ECO:0000313" key="1">
    <source>
        <dbReference type="EMBL" id="KAG1768235.1"/>
    </source>
</evidence>
<name>A0A9P6ZJP6_9AGAM</name>
<dbReference type="Proteomes" id="UP000714275">
    <property type="component" value="Unassembled WGS sequence"/>
</dbReference>
<gene>
    <name evidence="1" type="ORF">EV702DRAFT_1203318</name>
</gene>
<accession>A0A9P6ZJP6</accession>
<dbReference type="OrthoDB" id="2685142at2759"/>
<proteinExistence type="predicted"/>
<keyword evidence="2" id="KW-1185">Reference proteome</keyword>